<dbReference type="InterPro" id="IPR032675">
    <property type="entry name" value="LRR_dom_sf"/>
</dbReference>
<dbReference type="VEuPathDB" id="FungiDB:RhiirFUN_001666"/>
<dbReference type="Proteomes" id="UP000232722">
    <property type="component" value="Unassembled WGS sequence"/>
</dbReference>
<dbReference type="AlphaFoldDB" id="A0A2N0P7F4"/>
<organism evidence="2 3">
    <name type="scientific">Rhizophagus irregularis</name>
    <dbReference type="NCBI Taxonomy" id="588596"/>
    <lineage>
        <taxon>Eukaryota</taxon>
        <taxon>Fungi</taxon>
        <taxon>Fungi incertae sedis</taxon>
        <taxon>Mucoromycota</taxon>
        <taxon>Glomeromycotina</taxon>
        <taxon>Glomeromycetes</taxon>
        <taxon>Glomerales</taxon>
        <taxon>Glomeraceae</taxon>
        <taxon>Rhizophagus</taxon>
    </lineage>
</organism>
<gene>
    <name evidence="2" type="ORF">RhiirA5_424756</name>
</gene>
<dbReference type="Gene3D" id="3.80.10.10">
    <property type="entry name" value="Ribonuclease Inhibitor"/>
    <property type="match status" value="1"/>
</dbReference>
<comment type="caution">
    <text evidence="2">The sequence shown here is derived from an EMBL/GenBank/DDBJ whole genome shotgun (WGS) entry which is preliminary data.</text>
</comment>
<dbReference type="VEuPathDB" id="FungiDB:RhiirA1_461748"/>
<name>A0A2N0P7F4_9GLOM</name>
<dbReference type="Pfam" id="PF12937">
    <property type="entry name" value="F-box-like"/>
    <property type="match status" value="1"/>
</dbReference>
<feature type="domain" description="F-box" evidence="1">
    <location>
        <begin position="3"/>
        <end position="46"/>
    </location>
</feature>
<dbReference type="VEuPathDB" id="FungiDB:FUN_023563"/>
<protein>
    <recommendedName>
        <fullName evidence="1">F-box domain-containing protein</fullName>
    </recommendedName>
</protein>
<dbReference type="CDD" id="cd09917">
    <property type="entry name" value="F-box_SF"/>
    <property type="match status" value="1"/>
</dbReference>
<accession>A0A2N0P7F4</accession>
<proteinExistence type="predicted"/>
<evidence type="ECO:0000313" key="2">
    <source>
        <dbReference type="EMBL" id="PKC02770.1"/>
    </source>
</evidence>
<dbReference type="EMBL" id="LLXJ01001317">
    <property type="protein sequence ID" value="PKC02770.1"/>
    <property type="molecule type" value="Genomic_DNA"/>
</dbReference>
<dbReference type="SUPFAM" id="SSF52047">
    <property type="entry name" value="RNI-like"/>
    <property type="match status" value="1"/>
</dbReference>
<dbReference type="VEuPathDB" id="FungiDB:RhiirFUN_001667"/>
<dbReference type="InterPro" id="IPR001810">
    <property type="entry name" value="F-box_dom"/>
</dbReference>
<reference evidence="2 3" key="2">
    <citation type="submission" date="2017-09" db="EMBL/GenBank/DDBJ databases">
        <title>Extensive intraspecific genome diversity in a model arbuscular mycorrhizal fungus.</title>
        <authorList>
            <person name="Chen E.C."/>
            <person name="Morin E."/>
            <person name="Beaudet D."/>
            <person name="Noel J."/>
            <person name="Ndikumana S."/>
            <person name="Charron P."/>
            <person name="St-Onge C."/>
            <person name="Giorgi J."/>
            <person name="Grigoriev I.V."/>
            <person name="Roux C."/>
            <person name="Martin F.M."/>
            <person name="Corradi N."/>
        </authorList>
    </citation>
    <scope>NUCLEOTIDE SEQUENCE [LARGE SCALE GENOMIC DNA]</scope>
    <source>
        <strain evidence="2 3">A5</strain>
    </source>
</reference>
<evidence type="ECO:0000259" key="1">
    <source>
        <dbReference type="Pfam" id="PF12937"/>
    </source>
</evidence>
<reference evidence="2 3" key="1">
    <citation type="submission" date="2016-04" db="EMBL/GenBank/DDBJ databases">
        <title>Genome analyses suggest a sexual origin of heterokaryosis in a supposedly ancient asexual fungus.</title>
        <authorList>
            <person name="Ropars J."/>
            <person name="Sedzielewska K."/>
            <person name="Noel J."/>
            <person name="Charron P."/>
            <person name="Farinelli L."/>
            <person name="Marton T."/>
            <person name="Kruger M."/>
            <person name="Pelin A."/>
            <person name="Brachmann A."/>
            <person name="Corradi N."/>
        </authorList>
    </citation>
    <scope>NUCLEOTIDE SEQUENCE [LARGE SCALE GENOMIC DNA]</scope>
    <source>
        <strain evidence="2 3">A5</strain>
    </source>
</reference>
<sequence length="489" mass="56992">MACQIPNECLSEILEYLEKDEPTLYSCLLVNRLWCKIAVRILWSNVWDFKSSYQRRPVSKASSILDTLIACLPSESKELLIKNKFYISASDLKPTLFNYVEFCKVLSINEINIIVDNVLRIKKSIKPSDFRNSLVANEVCKMFISQISSLKKFTCNYMSYLHSNNIDISSFPHVNWAKDLAELCCSSNLSSSFFYQLSQICHNLQSISISFAGVDVSNELKELISSQNNLKNITLSAYDGCNWACIIPTIIEHSHTITKLQLYGDDENLPFTFVSSFTNLKELIFSFECGIYFEEFEKLENVNFSKLEILKIPYKRPKTEYIVNFLRNNGSNLKKFYVGEMNASLNLSIANHCPNIKSFLIRLDKEMAILRVIFNCCPYLESIIIWCGYDLNEKEVLDTIVNYSPNKFHELKMYIRSNICASPEDWESFFISWKYRTPKKLLNLVFLGNSIIDKEYLEIIEKYENLGIIKFYNKRYEEEQLEEGFSHYY</sequence>
<evidence type="ECO:0000313" key="3">
    <source>
        <dbReference type="Proteomes" id="UP000232722"/>
    </source>
</evidence>